<dbReference type="InterPro" id="IPR049236">
    <property type="entry name" value="DUF6850"/>
</dbReference>
<evidence type="ECO:0000259" key="1">
    <source>
        <dbReference type="Pfam" id="PF21012"/>
    </source>
</evidence>
<dbReference type="Proteomes" id="UP000488936">
    <property type="component" value="Unassembled WGS sequence"/>
</dbReference>
<feature type="domain" description="DUF6850" evidence="1">
    <location>
        <begin position="49"/>
        <end position="503"/>
    </location>
</feature>
<keyword evidence="3" id="KW-1185">Reference proteome</keyword>
<dbReference type="Pfam" id="PF21012">
    <property type="entry name" value="DUF6850"/>
    <property type="match status" value="1"/>
</dbReference>
<dbReference type="AlphaFoldDB" id="A0A7K1GK67"/>
<sequence length="503" mass="58212">MRFQNSILFICLWLISIVGYAQKDRGYFQRLNQQYDPVRQEKEVLFSNPAFMSGYSIYSFSDFDAGYGQHKKKTYLLQEGNQSKGIQVKGSSFKRLKNNSVLWGEVVYQDKQHKGVQWNSSLDLDYIGPYVLADSTKGTNKYESYAFMGGVAKQVSNWRFGAEMSYKAQMAHRDRDPRPKATTSDLKLKAGIAYNLYKDIEIGTFAELTSYKQSTDVKFFNQTGRASLYQMTGLGEYSFYFSNKTQDAHYNYNGIHTGVSIVSHEDIDFGLVGYFTHGKLDKQVSSQYDINRLENKQWSIDAFKGFTIGRHRLLAHVVFSFFKREGTDILYTNIDTNLDKLMERKAYKKSIDYSEFSVMYQWEGQRDFVSFKPFYIYQKEQESMLLLDRNQSFTYGVIGGMGEYRRMLSSKSVLTLSTSVQHRAIIQANNQLNTDLMKPSIGQWLESDYLLKSSNCISSNLSVRYDHQLASKLGLYTLVEYQQEKYSEFPVNQYMGVRLGITF</sequence>
<dbReference type="RefSeq" id="WP_155035261.1">
    <property type="nucleotide sequence ID" value="NZ_JBHTIG010000008.1"/>
</dbReference>
<evidence type="ECO:0000313" key="3">
    <source>
        <dbReference type="Proteomes" id="UP000488936"/>
    </source>
</evidence>
<comment type="caution">
    <text evidence="2">The sequence shown here is derived from an EMBL/GenBank/DDBJ whole genome shotgun (WGS) entry which is preliminary data.</text>
</comment>
<reference evidence="2 3" key="1">
    <citation type="journal article" date="2006" name="Int. J. Syst. Evol. Microbiol.">
        <title>Myroides pelagicus sp. nov., isolated from seawater in Thailand.</title>
        <authorList>
            <person name="Yoon J."/>
            <person name="Maneerat S."/>
            <person name="Kawai F."/>
            <person name="Yokota A."/>
        </authorList>
    </citation>
    <scope>NUCLEOTIDE SEQUENCE [LARGE SCALE GENOMIC DNA]</scope>
    <source>
        <strain evidence="2 3">SM1T</strain>
    </source>
</reference>
<accession>A0A7K1GK67</accession>
<gene>
    <name evidence="2" type="ORF">GJV77_05015</name>
</gene>
<organism evidence="2 3">
    <name type="scientific">Myroides pelagicus</name>
    <dbReference type="NCBI Taxonomy" id="270914"/>
    <lineage>
        <taxon>Bacteria</taxon>
        <taxon>Pseudomonadati</taxon>
        <taxon>Bacteroidota</taxon>
        <taxon>Flavobacteriia</taxon>
        <taxon>Flavobacteriales</taxon>
        <taxon>Flavobacteriaceae</taxon>
        <taxon>Myroides</taxon>
    </lineage>
</organism>
<protein>
    <recommendedName>
        <fullName evidence="1">DUF6850 domain-containing protein</fullName>
    </recommendedName>
</protein>
<evidence type="ECO:0000313" key="2">
    <source>
        <dbReference type="EMBL" id="MTH29282.1"/>
    </source>
</evidence>
<dbReference type="OrthoDB" id="1025008at2"/>
<name>A0A7K1GK67_9FLAO</name>
<dbReference type="EMBL" id="WMJY01000008">
    <property type="protein sequence ID" value="MTH29282.1"/>
    <property type="molecule type" value="Genomic_DNA"/>
</dbReference>
<proteinExistence type="predicted"/>